<dbReference type="SUPFAM" id="SSF88874">
    <property type="entry name" value="Receptor-binding domain of short tail fibre protein gp12"/>
    <property type="match status" value="1"/>
</dbReference>
<organism evidence="3 4">
    <name type="scientific">Paracidovorax cattleyae</name>
    <dbReference type="NCBI Taxonomy" id="80868"/>
    <lineage>
        <taxon>Bacteria</taxon>
        <taxon>Pseudomonadati</taxon>
        <taxon>Pseudomonadota</taxon>
        <taxon>Betaproteobacteria</taxon>
        <taxon>Burkholderiales</taxon>
        <taxon>Comamonadaceae</taxon>
        <taxon>Paracidovorax</taxon>
    </lineage>
</organism>
<dbReference type="OrthoDB" id="9810174at2"/>
<feature type="region of interest" description="Disordered" evidence="1">
    <location>
        <begin position="104"/>
        <end position="145"/>
    </location>
</feature>
<dbReference type="Proteomes" id="UP000199317">
    <property type="component" value="Unassembled WGS sequence"/>
</dbReference>
<evidence type="ECO:0000313" key="4">
    <source>
        <dbReference type="Proteomes" id="UP000199317"/>
    </source>
</evidence>
<feature type="domain" description="Phage tail collar" evidence="2">
    <location>
        <begin position="7"/>
        <end position="62"/>
    </location>
</feature>
<proteinExistence type="predicted"/>
<accession>A0A1H0W7F5</accession>
<keyword evidence="4" id="KW-1185">Reference proteome</keyword>
<feature type="compositionally biased region" description="Polar residues" evidence="1">
    <location>
        <begin position="131"/>
        <end position="145"/>
    </location>
</feature>
<reference evidence="4" key="1">
    <citation type="submission" date="2016-10" db="EMBL/GenBank/DDBJ databases">
        <authorList>
            <person name="Varghese N."/>
            <person name="Submissions S."/>
        </authorList>
    </citation>
    <scope>NUCLEOTIDE SEQUENCE [LARGE SCALE GENOMIC DNA]</scope>
    <source>
        <strain evidence="4">DSM 17101</strain>
    </source>
</reference>
<dbReference type="InterPro" id="IPR011083">
    <property type="entry name" value="Phage_tail_collar_dom"/>
</dbReference>
<evidence type="ECO:0000256" key="1">
    <source>
        <dbReference type="SAM" id="MobiDB-lite"/>
    </source>
</evidence>
<dbReference type="Pfam" id="PF07484">
    <property type="entry name" value="Collar"/>
    <property type="match status" value="1"/>
</dbReference>
<dbReference type="AlphaFoldDB" id="A0A1H0W7F5"/>
<evidence type="ECO:0000313" key="3">
    <source>
        <dbReference type="EMBL" id="SDP86411.1"/>
    </source>
</evidence>
<evidence type="ECO:0000259" key="2">
    <source>
        <dbReference type="Pfam" id="PF07484"/>
    </source>
</evidence>
<gene>
    <name evidence="3" type="ORF">SAMN04489708_13339</name>
</gene>
<name>A0A1H0W7F5_9BURK</name>
<sequence>MSNSFIGEIRAFPYNFAPEGWLDCMGQLVSLQQYQALFAVIGFTYGGDNRTTFGLPDLRGRAAVGQGQGPGLSSYAIGQLQGADSVALVSPTQLPAHTHTITSKFMPPGTAPGASGSAPSGNAYLSRLLDPTTSPPTTNSAYAPNSTTPIVQLQSTALTPFPSTAAAAQAHENRQPFTTLRYCICATDGVYPPRP</sequence>
<protein>
    <submittedName>
        <fullName evidence="3">Microcystin-dependent protein</fullName>
    </submittedName>
</protein>
<dbReference type="EMBL" id="FNJL01000033">
    <property type="protein sequence ID" value="SDP86411.1"/>
    <property type="molecule type" value="Genomic_DNA"/>
</dbReference>
<dbReference type="RefSeq" id="WP_092838627.1">
    <property type="nucleotide sequence ID" value="NZ_CP028290.1"/>
</dbReference>
<dbReference type="InterPro" id="IPR037053">
    <property type="entry name" value="Phage_tail_collar_dom_sf"/>
</dbReference>
<dbReference type="Gene3D" id="3.90.1340.10">
    <property type="entry name" value="Phage tail collar domain"/>
    <property type="match status" value="1"/>
</dbReference>